<dbReference type="AlphaFoldDB" id="A0A1Y1Z081"/>
<feature type="region of interest" description="Disordered" evidence="1">
    <location>
        <begin position="68"/>
        <end position="87"/>
    </location>
</feature>
<evidence type="ECO:0000313" key="3">
    <source>
        <dbReference type="Proteomes" id="UP000193144"/>
    </source>
</evidence>
<dbReference type="EMBL" id="MCFA01000149">
    <property type="protein sequence ID" value="ORY03215.1"/>
    <property type="molecule type" value="Genomic_DNA"/>
</dbReference>
<dbReference type="OrthoDB" id="2140489at2759"/>
<evidence type="ECO:0000256" key="1">
    <source>
        <dbReference type="SAM" id="MobiDB-lite"/>
    </source>
</evidence>
<protein>
    <submittedName>
        <fullName evidence="2">Uncharacterized protein</fullName>
    </submittedName>
</protein>
<reference evidence="2 3" key="1">
    <citation type="submission" date="2016-07" db="EMBL/GenBank/DDBJ databases">
        <title>Pervasive Adenine N6-methylation of Active Genes in Fungi.</title>
        <authorList>
            <consortium name="DOE Joint Genome Institute"/>
            <person name="Mondo S.J."/>
            <person name="Dannebaum R.O."/>
            <person name="Kuo R.C."/>
            <person name="Labutti K."/>
            <person name="Haridas S."/>
            <person name="Kuo A."/>
            <person name="Salamov A."/>
            <person name="Ahrendt S.R."/>
            <person name="Lipzen A."/>
            <person name="Sullivan W."/>
            <person name="Andreopoulos W.B."/>
            <person name="Clum A."/>
            <person name="Lindquist E."/>
            <person name="Daum C."/>
            <person name="Ramamoorthy G.K."/>
            <person name="Gryganskyi A."/>
            <person name="Culley D."/>
            <person name="Magnuson J.K."/>
            <person name="James T.Y."/>
            <person name="O'Malley M.A."/>
            <person name="Stajich J.E."/>
            <person name="Spatafora J.W."/>
            <person name="Visel A."/>
            <person name="Grigoriev I.V."/>
        </authorList>
    </citation>
    <scope>NUCLEOTIDE SEQUENCE [LARGE SCALE GENOMIC DNA]</scope>
    <source>
        <strain evidence="2 3">CBS 115471</strain>
    </source>
</reference>
<organism evidence="2 3">
    <name type="scientific">Clohesyomyces aquaticus</name>
    <dbReference type="NCBI Taxonomy" id="1231657"/>
    <lineage>
        <taxon>Eukaryota</taxon>
        <taxon>Fungi</taxon>
        <taxon>Dikarya</taxon>
        <taxon>Ascomycota</taxon>
        <taxon>Pezizomycotina</taxon>
        <taxon>Dothideomycetes</taxon>
        <taxon>Pleosporomycetidae</taxon>
        <taxon>Pleosporales</taxon>
        <taxon>Lindgomycetaceae</taxon>
        <taxon>Clohesyomyces</taxon>
    </lineage>
</organism>
<dbReference type="PANTHER" id="PTHR36986:SF1">
    <property type="entry name" value="UPF0643 PROTEIN PB2B2.08"/>
    <property type="match status" value="1"/>
</dbReference>
<proteinExistence type="predicted"/>
<accession>A0A1Y1Z081</accession>
<keyword evidence="3" id="KW-1185">Reference proteome</keyword>
<evidence type="ECO:0000313" key="2">
    <source>
        <dbReference type="EMBL" id="ORY03215.1"/>
    </source>
</evidence>
<name>A0A1Y1Z081_9PLEO</name>
<dbReference type="PANTHER" id="PTHR36986">
    <property type="entry name" value="UPF0643 PROTEIN PB2B2.08"/>
    <property type="match status" value="1"/>
</dbReference>
<feature type="compositionally biased region" description="Polar residues" evidence="1">
    <location>
        <begin position="76"/>
        <end position="85"/>
    </location>
</feature>
<gene>
    <name evidence="2" type="ORF">BCR34DRAFT_492575</name>
</gene>
<comment type="caution">
    <text evidence="2">The sequence shown here is derived from an EMBL/GenBank/DDBJ whole genome shotgun (WGS) entry which is preliminary data.</text>
</comment>
<dbReference type="Proteomes" id="UP000193144">
    <property type="component" value="Unassembled WGS sequence"/>
</dbReference>
<sequence>MAPGPDLSFLAQEVDSTTSTNVVKTSTTTPLPAKVFSTGSVVLDPSQITTDFDELRFEAAAFGQLQVPGKDRVHPGSTNEETATETAPLLSADLVSSPYNIPGHYLTLTSLNTHNLIFAKALTGLKPVRSNYATAPYTQALNFTTVLELVRGFVKDEGIEWKEQSFYVVIFRSKLRTGVDSDLLYQLDCESHREACECGGLLKYWFGRVDEERRNLATCFWRSREDARLGGLGPWHAKARAAGRQLYESIIFSTHRFTVLDGAEDFRFEDWE</sequence>